<accession>A0A1M5WKF9</accession>
<evidence type="ECO:0000313" key="2">
    <source>
        <dbReference type="EMBL" id="SHH87995.1"/>
    </source>
</evidence>
<feature type="region of interest" description="Disordered" evidence="1">
    <location>
        <begin position="38"/>
        <end position="57"/>
    </location>
</feature>
<keyword evidence="3" id="KW-1185">Reference proteome</keyword>
<dbReference type="EMBL" id="FQXJ01000005">
    <property type="protein sequence ID" value="SHH87995.1"/>
    <property type="molecule type" value="Genomic_DNA"/>
</dbReference>
<dbReference type="AlphaFoldDB" id="A0A1M5WKF9"/>
<proteinExistence type="predicted"/>
<dbReference type="RefSeq" id="WP_073029267.1">
    <property type="nucleotide sequence ID" value="NZ_FQXJ01000005.1"/>
</dbReference>
<name>A0A1M5WKF9_9FIRM</name>
<dbReference type="Proteomes" id="UP000183954">
    <property type="component" value="Unassembled WGS sequence"/>
</dbReference>
<dbReference type="OrthoDB" id="1799395at2"/>
<reference evidence="3" key="1">
    <citation type="submission" date="2016-11" db="EMBL/GenBank/DDBJ databases">
        <authorList>
            <person name="Varghese N."/>
            <person name="Submissions S."/>
        </authorList>
    </citation>
    <scope>NUCLEOTIDE SEQUENCE [LARGE SCALE GENOMIC DNA]</scope>
    <source>
        <strain evidence="3">DSM 15449</strain>
    </source>
</reference>
<organism evidence="2 3">
    <name type="scientific">Desulfosporosinus lacus DSM 15449</name>
    <dbReference type="NCBI Taxonomy" id="1121420"/>
    <lineage>
        <taxon>Bacteria</taxon>
        <taxon>Bacillati</taxon>
        <taxon>Bacillota</taxon>
        <taxon>Clostridia</taxon>
        <taxon>Eubacteriales</taxon>
        <taxon>Desulfitobacteriaceae</taxon>
        <taxon>Desulfosporosinus</taxon>
    </lineage>
</organism>
<evidence type="ECO:0000256" key="1">
    <source>
        <dbReference type="SAM" id="MobiDB-lite"/>
    </source>
</evidence>
<protein>
    <submittedName>
        <fullName evidence="2">Uncharacterized protein</fullName>
    </submittedName>
</protein>
<evidence type="ECO:0000313" key="3">
    <source>
        <dbReference type="Proteomes" id="UP000183954"/>
    </source>
</evidence>
<feature type="compositionally biased region" description="Basic and acidic residues" evidence="1">
    <location>
        <begin position="42"/>
        <end position="57"/>
    </location>
</feature>
<sequence>MLFQWLVALIVIAALVITLYSDAGSAKKKHSNYFQRVQKPTGKAERNAEIPRGNKHDPFYAKLNSL</sequence>
<gene>
    <name evidence="2" type="ORF">SAMN02746098_01661</name>
</gene>